<dbReference type="PANTHER" id="PTHR32060:SF30">
    <property type="entry name" value="CARBOXY-TERMINAL PROCESSING PROTEASE CTPA"/>
    <property type="match status" value="1"/>
</dbReference>
<feature type="region of interest" description="Disordered" evidence="5">
    <location>
        <begin position="592"/>
        <end position="612"/>
    </location>
</feature>
<keyword evidence="2 8" id="KW-0645">Protease</keyword>
<dbReference type="GO" id="GO:0007165">
    <property type="term" value="P:signal transduction"/>
    <property type="evidence" value="ECO:0007669"/>
    <property type="project" value="TreeGrafter"/>
</dbReference>
<dbReference type="PANTHER" id="PTHR32060">
    <property type="entry name" value="TAIL-SPECIFIC PROTEASE"/>
    <property type="match status" value="1"/>
</dbReference>
<feature type="domain" description="PDZ" evidence="7">
    <location>
        <begin position="182"/>
        <end position="264"/>
    </location>
</feature>
<protein>
    <submittedName>
        <fullName evidence="8">Carboxyl-terminal protease</fullName>
        <ecNumber evidence="8">3.4.21.102</ecNumber>
    </submittedName>
</protein>
<evidence type="ECO:0000256" key="4">
    <source>
        <dbReference type="ARBA" id="ARBA00022825"/>
    </source>
</evidence>
<keyword evidence="3 8" id="KW-0378">Hydrolase</keyword>
<dbReference type="SMART" id="SM00228">
    <property type="entry name" value="PDZ"/>
    <property type="match status" value="1"/>
</dbReference>
<dbReference type="PROSITE" id="PS50106">
    <property type="entry name" value="PDZ"/>
    <property type="match status" value="1"/>
</dbReference>
<dbReference type="RefSeq" id="WP_012827660.1">
    <property type="nucleotide sequence ID" value="NC_013440.1"/>
</dbReference>
<evidence type="ECO:0000256" key="3">
    <source>
        <dbReference type="ARBA" id="ARBA00022801"/>
    </source>
</evidence>
<dbReference type="CDD" id="cd07560">
    <property type="entry name" value="Peptidase_S41_CPP"/>
    <property type="match status" value="1"/>
</dbReference>
<keyword evidence="6" id="KW-0732">Signal</keyword>
<dbReference type="EC" id="3.4.21.102" evidence="8"/>
<keyword evidence="9" id="KW-1185">Reference proteome</keyword>
<dbReference type="eggNOG" id="COG1361">
    <property type="taxonomic scope" value="Bacteria"/>
</dbReference>
<dbReference type="Gene3D" id="2.30.30.40">
    <property type="entry name" value="SH3 Domains"/>
    <property type="match status" value="1"/>
</dbReference>
<dbReference type="InterPro" id="IPR023831">
    <property type="entry name" value="MXAN_5808-like"/>
</dbReference>
<dbReference type="InterPro" id="IPR029045">
    <property type="entry name" value="ClpP/crotonase-like_dom_sf"/>
</dbReference>
<comment type="similarity">
    <text evidence="1">Belongs to the peptidase S41A family.</text>
</comment>
<dbReference type="GO" id="GO:0006508">
    <property type="term" value="P:proteolysis"/>
    <property type="evidence" value="ECO:0007669"/>
    <property type="project" value="UniProtKB-KW"/>
</dbReference>
<dbReference type="Gene3D" id="2.60.40.10">
    <property type="entry name" value="Immunoglobulins"/>
    <property type="match status" value="2"/>
</dbReference>
<dbReference type="SUPFAM" id="SSF52096">
    <property type="entry name" value="ClpP/crotonase"/>
    <property type="match status" value="1"/>
</dbReference>
<dbReference type="AlphaFoldDB" id="D0LKK4"/>
<dbReference type="STRING" id="502025.Hoch_2516"/>
<feature type="signal peptide" evidence="6">
    <location>
        <begin position="1"/>
        <end position="18"/>
    </location>
</feature>
<dbReference type="Proteomes" id="UP000001880">
    <property type="component" value="Chromosome"/>
</dbReference>
<dbReference type="NCBIfam" id="TIGR03900">
    <property type="entry name" value="prc_long_Delta"/>
    <property type="match status" value="1"/>
</dbReference>
<dbReference type="SMART" id="SM00245">
    <property type="entry name" value="TSPc"/>
    <property type="match status" value="1"/>
</dbReference>
<evidence type="ECO:0000256" key="6">
    <source>
        <dbReference type="SAM" id="SignalP"/>
    </source>
</evidence>
<dbReference type="InterPro" id="IPR013783">
    <property type="entry name" value="Ig-like_fold"/>
</dbReference>
<dbReference type="Pfam" id="PF17820">
    <property type="entry name" value="PDZ_6"/>
    <property type="match status" value="1"/>
</dbReference>
<dbReference type="InterPro" id="IPR004447">
    <property type="entry name" value="Peptidase_S41A"/>
</dbReference>
<organism evidence="8 9">
    <name type="scientific">Haliangium ochraceum (strain DSM 14365 / JCM 11303 / SMP-2)</name>
    <dbReference type="NCBI Taxonomy" id="502025"/>
    <lineage>
        <taxon>Bacteria</taxon>
        <taxon>Pseudomonadati</taxon>
        <taxon>Myxococcota</taxon>
        <taxon>Polyangia</taxon>
        <taxon>Haliangiales</taxon>
        <taxon>Kofleriaceae</taxon>
        <taxon>Haliangium</taxon>
    </lineage>
</organism>
<dbReference type="Pfam" id="PF08239">
    <property type="entry name" value="SH3_3"/>
    <property type="match status" value="1"/>
</dbReference>
<dbReference type="InterPro" id="IPR036034">
    <property type="entry name" value="PDZ_sf"/>
</dbReference>
<dbReference type="Pfam" id="PF03572">
    <property type="entry name" value="Peptidase_S41"/>
    <property type="match status" value="1"/>
</dbReference>
<dbReference type="GO" id="GO:0004252">
    <property type="term" value="F:serine-type endopeptidase activity"/>
    <property type="evidence" value="ECO:0007669"/>
    <property type="project" value="UniProtKB-EC"/>
</dbReference>
<evidence type="ECO:0000259" key="7">
    <source>
        <dbReference type="PROSITE" id="PS50106"/>
    </source>
</evidence>
<evidence type="ECO:0000256" key="1">
    <source>
        <dbReference type="ARBA" id="ARBA00009179"/>
    </source>
</evidence>
<dbReference type="InterPro" id="IPR001478">
    <property type="entry name" value="PDZ"/>
</dbReference>
<evidence type="ECO:0000313" key="9">
    <source>
        <dbReference type="Proteomes" id="UP000001880"/>
    </source>
</evidence>
<dbReference type="Gene3D" id="3.90.226.10">
    <property type="entry name" value="2-enoyl-CoA Hydratase, Chain A, domain 1"/>
    <property type="match status" value="1"/>
</dbReference>
<sequence length="1024" mass="112823">MRRFSPSGLFIACAAALAALVLTVANPTPEGLVHLGFGDREVRAAPGQSLSKAAKHDLSALDVFNVTLVRVRDAYVDPSRIDPKNMLYSALDSVQFNIPEVLIDPYPEEERVIVHVNDQKKSFSTKAVDSPWRLSGKLKEIFRFIETHMNPGADLAQVEYAAINGMLNTLDPHSVLLDPETAREMDMNTSGKFGGLGIVVGMRNRKLTVLRPIKGTPAERAGILRADHIAKIDAELTENLTLQEAVDRMRGAPDTKVTLWIRRKGESELLRFDLDRAIIRVESVESRMLSKNVGYIRIRQFSGRTGQETREAIDTLEGKGAKGWVLDLRSNPGGLLEQAIEVSDLFIDQGTIVTTVGGREREPRRARRQDTNKKPVAVLVNTGSASASEIVAGALKNLDRALVIGSNTFGKGSVQVLYDNKDGSKLKLTIAQYLTPGDRSIQSLGIVPDIGLQRMLVPEKNDEPTDYLRLLPPSRSYREKDLRAHLTSRYATDENKPTYELPFIYEPPTRPDENLEAEGAEGIQMEEEPLGDEFVLDFEIALARDVVVRSAHGRRDEMVEVAAKILEQRQAAEEEKLVEALGKLGVDWRDAPKREEARPQLEASLSTDKSSYDAGDTVTLSGTVTNQGQGPAYRVHARVASDDMVFEDTEMVFGYIPAGESRTWKVQVKLPDAAYDRVDRLDVEFTEARGNAVAAAPVNLRVVAADRPVFAYSHQLVDESNGDGLVQIGETHHLRVTIKNTGKGTAKEPTALLRNASGDGILLKKARFELDPLAPGESKTLDFVFDVKPELREDEVVVEMTVYDANLHVSVIEKLHYPVRVPSAGPTPAKGYVQVARQEAAVLEGAAEDASRVASAPKGAVFQVTGRLGDWYRVRLDDKRPGFIASEDVRPTKSRAKQSKLTTNWQVTPPAISVEIPAYVTQDATYRLSGSATDDTHVEDVYVFVSNRDSEVENRKVFYKSNRGGGKPNELPFQAEIPLGLGTNQVTVVARENDEVKSTHTVYVYRSGDTVTAAHSERKSAGRQ</sequence>
<dbReference type="EMBL" id="CP001804">
    <property type="protein sequence ID" value="ACY15052.1"/>
    <property type="molecule type" value="Genomic_DNA"/>
</dbReference>
<evidence type="ECO:0000256" key="2">
    <source>
        <dbReference type="ARBA" id="ARBA00022670"/>
    </source>
</evidence>
<dbReference type="SUPFAM" id="SSF50156">
    <property type="entry name" value="PDZ domain-like"/>
    <property type="match status" value="1"/>
</dbReference>
<accession>D0LKK4</accession>
<dbReference type="CDD" id="cd06782">
    <property type="entry name" value="cpPDZ_CPP-like"/>
    <property type="match status" value="1"/>
</dbReference>
<feature type="chain" id="PRO_5003011461" evidence="6">
    <location>
        <begin position="19"/>
        <end position="1024"/>
    </location>
</feature>
<dbReference type="eggNOG" id="COG0793">
    <property type="taxonomic scope" value="Bacteria"/>
</dbReference>
<reference evidence="8 9" key="1">
    <citation type="journal article" date="2010" name="Stand. Genomic Sci.">
        <title>Complete genome sequence of Haliangium ochraceum type strain (SMP-2).</title>
        <authorList>
            <consortium name="US DOE Joint Genome Institute (JGI-PGF)"/>
            <person name="Ivanova N."/>
            <person name="Daum C."/>
            <person name="Lang E."/>
            <person name="Abt B."/>
            <person name="Kopitz M."/>
            <person name="Saunders E."/>
            <person name="Lapidus A."/>
            <person name="Lucas S."/>
            <person name="Glavina Del Rio T."/>
            <person name="Nolan M."/>
            <person name="Tice H."/>
            <person name="Copeland A."/>
            <person name="Cheng J.F."/>
            <person name="Chen F."/>
            <person name="Bruce D."/>
            <person name="Goodwin L."/>
            <person name="Pitluck S."/>
            <person name="Mavromatis K."/>
            <person name="Pati A."/>
            <person name="Mikhailova N."/>
            <person name="Chen A."/>
            <person name="Palaniappan K."/>
            <person name="Land M."/>
            <person name="Hauser L."/>
            <person name="Chang Y.J."/>
            <person name="Jeffries C.D."/>
            <person name="Detter J.C."/>
            <person name="Brettin T."/>
            <person name="Rohde M."/>
            <person name="Goker M."/>
            <person name="Bristow J."/>
            <person name="Markowitz V."/>
            <person name="Eisen J.A."/>
            <person name="Hugenholtz P."/>
            <person name="Kyrpides N.C."/>
            <person name="Klenk H.P."/>
        </authorList>
    </citation>
    <scope>NUCLEOTIDE SEQUENCE [LARGE SCALE GENOMIC DNA]</scope>
    <source>
        <strain evidence="9">DSM 14365 / CIP 107738 / JCM 11303 / AJ 13395 / SMP-2</strain>
    </source>
</reference>
<name>D0LKK4_HALO1</name>
<dbReference type="InterPro" id="IPR003646">
    <property type="entry name" value="SH3-like_bac-type"/>
</dbReference>
<dbReference type="KEGG" id="hoh:Hoch_2516"/>
<dbReference type="HOGENOM" id="CLU_291322_0_0_7"/>
<evidence type="ECO:0000313" key="8">
    <source>
        <dbReference type="EMBL" id="ACY15052.1"/>
    </source>
</evidence>
<dbReference type="InterPro" id="IPR005151">
    <property type="entry name" value="Tail-specific_protease"/>
</dbReference>
<dbReference type="OrthoDB" id="9812068at2"/>
<gene>
    <name evidence="8" type="ordered locus">Hoch_2516</name>
</gene>
<dbReference type="GO" id="GO:0030288">
    <property type="term" value="C:outer membrane-bounded periplasmic space"/>
    <property type="evidence" value="ECO:0007669"/>
    <property type="project" value="TreeGrafter"/>
</dbReference>
<dbReference type="Gene3D" id="2.30.42.10">
    <property type="match status" value="1"/>
</dbReference>
<dbReference type="FunFam" id="2.30.42.10:FF:000063">
    <property type="entry name" value="Peptidase, S41 family"/>
    <property type="match status" value="1"/>
</dbReference>
<proteinExistence type="inferred from homology"/>
<dbReference type="Gene3D" id="3.30.750.44">
    <property type="match status" value="1"/>
</dbReference>
<dbReference type="InterPro" id="IPR041489">
    <property type="entry name" value="PDZ_6"/>
</dbReference>
<dbReference type="NCBIfam" id="TIGR00225">
    <property type="entry name" value="prc"/>
    <property type="match status" value="1"/>
</dbReference>
<keyword evidence="4" id="KW-0720">Serine protease</keyword>
<evidence type="ECO:0000256" key="5">
    <source>
        <dbReference type="SAM" id="MobiDB-lite"/>
    </source>
</evidence>